<dbReference type="EMBL" id="CP130318">
    <property type="protein sequence ID" value="WNQ12776.1"/>
    <property type="molecule type" value="Genomic_DNA"/>
</dbReference>
<organism evidence="1 2">
    <name type="scientific">Paenibacillus aurantius</name>
    <dbReference type="NCBI Taxonomy" id="2918900"/>
    <lineage>
        <taxon>Bacteria</taxon>
        <taxon>Bacillati</taxon>
        <taxon>Bacillota</taxon>
        <taxon>Bacilli</taxon>
        <taxon>Bacillales</taxon>
        <taxon>Paenibacillaceae</taxon>
        <taxon>Paenibacillus</taxon>
    </lineage>
</organism>
<sequence length="447" mass="49522">MNFKRPLPPVRAGSLSRLAAPSASVRRKGRPKAIRAVNVNLTPNSKPQNEPSVAIRNHIVLATANDYRAPDGEPRIGVYRSTDGGRRFTNRLLPLPPDHAFSGDGVAAAGRRGLFLITGAAYLGEEKGSIVLYRSEDNGATFSGPQILDLGRTSPSVFNDKPFLAITPATSRRFRNHAYVAYSRYTRNSTRVSIFLVRSEDNGRTWSKPMRLTPALDANQLGTTVAIGPEGEVYVGWMASRNDFSRSATYEFRSSFDGGRTFTPRKRVSAVVPVLNRKLPVKSFTFRVFTLSFLGVDRSHGPHCGRLYAVWQDTRFNGNAHILLSVSDDKGASWSKPKRIDNSPLSSQNFFPFIAVSRSGEISVVYYTNRRAANLLDVYVAQSNNGGRCFRNRRVTTVSFNPVRKSAFRPPFIGDYIGVDYKPDGQIFAVWCDNRRGNEDIFGGGPD</sequence>
<dbReference type="KEGG" id="paun:MJA45_07015"/>
<dbReference type="GO" id="GO:0016798">
    <property type="term" value="F:hydrolase activity, acting on glycosyl bonds"/>
    <property type="evidence" value="ECO:0007669"/>
    <property type="project" value="UniProtKB-KW"/>
</dbReference>
<protein>
    <submittedName>
        <fullName evidence="1">Sialidase family protein</fullName>
        <ecNumber evidence="1">3.2.1.-</ecNumber>
    </submittedName>
</protein>
<dbReference type="AlphaFoldDB" id="A0AA96RGR6"/>
<dbReference type="SUPFAM" id="SSF50939">
    <property type="entry name" value="Sialidases"/>
    <property type="match status" value="1"/>
</dbReference>
<reference evidence="1 2" key="1">
    <citation type="submission" date="2022-02" db="EMBL/GenBank/DDBJ databases">
        <title>Paenibacillus sp. MBLB1776 Whole Genome Shotgun Sequencing.</title>
        <authorList>
            <person name="Hwang C.Y."/>
            <person name="Cho E.-S."/>
            <person name="Seo M.-J."/>
        </authorList>
    </citation>
    <scope>NUCLEOTIDE SEQUENCE [LARGE SCALE GENOMIC DNA]</scope>
    <source>
        <strain evidence="1 2">MBLB1776</strain>
    </source>
</reference>
<dbReference type="Gene3D" id="2.120.10.10">
    <property type="match status" value="2"/>
</dbReference>
<evidence type="ECO:0000313" key="1">
    <source>
        <dbReference type="EMBL" id="WNQ12776.1"/>
    </source>
</evidence>
<keyword evidence="1" id="KW-0326">Glycosidase</keyword>
<dbReference type="CDD" id="cd15482">
    <property type="entry name" value="Sialidase_non-viral"/>
    <property type="match status" value="1"/>
</dbReference>
<dbReference type="PANTHER" id="PTHR38792">
    <property type="entry name" value="BNR/ASP-BOX REPEAT DOMAIN PROTEIN (AFU_ORTHOLOGUE AFUA_7G06430)-RELATED"/>
    <property type="match status" value="1"/>
</dbReference>
<dbReference type="InterPro" id="IPR036278">
    <property type="entry name" value="Sialidase_sf"/>
</dbReference>
<name>A0AA96RGR6_9BACL</name>
<evidence type="ECO:0000313" key="2">
    <source>
        <dbReference type="Proteomes" id="UP001305702"/>
    </source>
</evidence>
<keyword evidence="1" id="KW-0378">Hydrolase</keyword>
<accession>A0AA96RGR6</accession>
<dbReference type="PANTHER" id="PTHR38792:SF3">
    <property type="entry name" value="BNR_ASP-BOX REPEAT DOMAIN PROTEIN (AFU_ORTHOLOGUE AFUA_7G06430)-RELATED"/>
    <property type="match status" value="1"/>
</dbReference>
<dbReference type="Proteomes" id="UP001305702">
    <property type="component" value="Chromosome"/>
</dbReference>
<gene>
    <name evidence="1" type="ORF">MJA45_07015</name>
</gene>
<dbReference type="RefSeq" id="WP_315606555.1">
    <property type="nucleotide sequence ID" value="NZ_CP130318.1"/>
</dbReference>
<keyword evidence="2" id="KW-1185">Reference proteome</keyword>
<proteinExistence type="predicted"/>
<dbReference type="EC" id="3.2.1.-" evidence="1"/>